<keyword evidence="2" id="KW-1185">Reference proteome</keyword>
<dbReference type="STRING" id="1770058.A3840_05760"/>
<proteinExistence type="predicted"/>
<dbReference type="EMBL" id="LVVY01000068">
    <property type="protein sequence ID" value="OAM78600.1"/>
    <property type="molecule type" value="Genomic_DNA"/>
</dbReference>
<protein>
    <recommendedName>
        <fullName evidence="3">DUF4279 domain-containing protein</fullName>
    </recommendedName>
</protein>
<sequence>MVLMSQFEPFAMALRLSGVTVQQQDLDIALKQLSVRYEPEDADNSFYAQIDVPVSNPVRAILDLADRSGATIAAMLDDRRIGKAVLDIAFDYPAEGESMSARLPAHAAAAIAGFGIDIEISVYLTDVEDDEE</sequence>
<comment type="caution">
    <text evidence="1">The sequence shown here is derived from an EMBL/GenBank/DDBJ whole genome shotgun (WGS) entry which is preliminary data.</text>
</comment>
<reference evidence="1 2" key="1">
    <citation type="submission" date="2016-03" db="EMBL/GenBank/DDBJ databases">
        <title>Genome sequencing of Devosia sp. S37.</title>
        <authorList>
            <person name="Mohd Nor M."/>
        </authorList>
    </citation>
    <scope>NUCLEOTIDE SEQUENCE [LARGE SCALE GENOMIC DNA]</scope>
    <source>
        <strain evidence="1 2">S37</strain>
    </source>
</reference>
<dbReference type="AlphaFoldDB" id="A0A178I1L2"/>
<dbReference type="Proteomes" id="UP000078389">
    <property type="component" value="Unassembled WGS sequence"/>
</dbReference>
<organism evidence="1 2">
    <name type="scientific">Devosia elaeis</name>
    <dbReference type="NCBI Taxonomy" id="1770058"/>
    <lineage>
        <taxon>Bacteria</taxon>
        <taxon>Pseudomonadati</taxon>
        <taxon>Pseudomonadota</taxon>
        <taxon>Alphaproteobacteria</taxon>
        <taxon>Hyphomicrobiales</taxon>
        <taxon>Devosiaceae</taxon>
        <taxon>Devosia</taxon>
    </lineage>
</organism>
<evidence type="ECO:0008006" key="3">
    <source>
        <dbReference type="Google" id="ProtNLM"/>
    </source>
</evidence>
<evidence type="ECO:0000313" key="2">
    <source>
        <dbReference type="Proteomes" id="UP000078389"/>
    </source>
</evidence>
<accession>A0A178I1L2</accession>
<evidence type="ECO:0000313" key="1">
    <source>
        <dbReference type="EMBL" id="OAM78600.1"/>
    </source>
</evidence>
<name>A0A178I1L2_9HYPH</name>
<gene>
    <name evidence="1" type="ORF">A3840_05760</name>
</gene>